<dbReference type="PROSITE" id="PS51278">
    <property type="entry name" value="GATASE_TYPE_2"/>
    <property type="match status" value="1"/>
</dbReference>
<dbReference type="InterPro" id="IPR033738">
    <property type="entry name" value="AsnB_N"/>
</dbReference>
<comment type="caution">
    <text evidence="10">The sequence shown here is derived from an EMBL/GenBank/DDBJ whole genome shotgun (WGS) entry which is preliminary data.</text>
</comment>
<reference evidence="10" key="1">
    <citation type="submission" date="2023-01" db="EMBL/GenBank/DDBJ databases">
        <authorList>
            <person name="Van Ghelder C."/>
            <person name="Rancurel C."/>
        </authorList>
    </citation>
    <scope>NUCLEOTIDE SEQUENCE</scope>
    <source>
        <strain evidence="10">CNCM I-4278</strain>
    </source>
</reference>
<dbReference type="Proteomes" id="UP001152607">
    <property type="component" value="Unassembled WGS sequence"/>
</dbReference>
<dbReference type="GO" id="GO:0004066">
    <property type="term" value="F:asparagine synthase (glutamine-hydrolyzing) activity"/>
    <property type="evidence" value="ECO:0007669"/>
    <property type="project" value="InterPro"/>
</dbReference>
<dbReference type="InterPro" id="IPR051786">
    <property type="entry name" value="ASN_synthetase/amidase"/>
</dbReference>
<dbReference type="SUPFAM" id="SSF56235">
    <property type="entry name" value="N-terminal nucleophile aminohydrolases (Ntn hydrolases)"/>
    <property type="match status" value="1"/>
</dbReference>
<dbReference type="CDD" id="cd01991">
    <property type="entry name" value="Asn_synthase_B_C"/>
    <property type="match status" value="1"/>
</dbReference>
<dbReference type="CDD" id="cd00712">
    <property type="entry name" value="AsnB"/>
    <property type="match status" value="1"/>
</dbReference>
<protein>
    <recommendedName>
        <fullName evidence="9">Glutamine amidotransferase type-2 domain-containing protein</fullName>
    </recommendedName>
</protein>
<proteinExistence type="inferred from homology"/>
<evidence type="ECO:0000259" key="9">
    <source>
        <dbReference type="PROSITE" id="PS51278"/>
    </source>
</evidence>
<keyword evidence="2 5" id="KW-0547">Nucleotide-binding</keyword>
<dbReference type="InterPro" id="IPR017932">
    <property type="entry name" value="GATase_2_dom"/>
</dbReference>
<sequence length="671" mass="76158">MCGITCAIALKGYCKPSERDRERLTQAIDQSLDYIKHRGPDSKGFWISEHCRVALGHNRLAIVDLSPDAEQPFHDSENQIHAVVNGELYGFEAIREDLISKGHRFQSHCDSEIAIALYKEYGISFLSHLRGEFVLCLYDSRAQLVIAANDRYAIKPLFYTIVDGRLLLASEAKAFLPFGWQPEWDVQSIKEVGWLCDQRTMFQGVQKLLPGHYMTCTSFNTISQHRYWDIDYRDKQAVDVRTEQEMVVEVRKRLLDAVRDRLRADVPIGIFLSGGIDSSAIAGIIKHLKDTEGAHLGTAPKTDLINCFSIKFLDNDFDEEPVARRTSEWLGVKKHTVEMTEEMFAAHFEDCMYHNEVATRDLNTVGKYCLSALTQSKNIKVVLTGEGSDEHFAGYKELLTDFIREPDPSWSRTTLDEQTRLRIFNSLEGSEDSGPLEPPSASFARKQVNNISFLGYTQTSALPDNLFASWTASEFGSADPRSTAVTHTISGLTREHIAHKWHPLHSALYIWSKSALPNGLLTVLGDRVEMAHSVEGRQPFLDHRLTEYVMGLPPSLKFKYDAATRTFSEKWILKEAVKPFVTEELYTRKKHPFAAPVRYKVDGPIRKLFDRLITRENVEGLGFLAWEECKDLVKKGIEQGDRTAYGQMVLVGQFVTLGKRFGVKQAVPEFF</sequence>
<evidence type="ECO:0000256" key="1">
    <source>
        <dbReference type="ARBA" id="ARBA00005752"/>
    </source>
</evidence>
<dbReference type="PIRSF" id="PIRSF001589">
    <property type="entry name" value="Asn_synthetase_glu-h"/>
    <property type="match status" value="1"/>
</dbReference>
<dbReference type="Pfam" id="PF00733">
    <property type="entry name" value="Asn_synthase"/>
    <property type="match status" value="1"/>
</dbReference>
<feature type="active site" description="For GATase activity" evidence="6">
    <location>
        <position position="2"/>
    </location>
</feature>
<dbReference type="PANTHER" id="PTHR43284">
    <property type="entry name" value="ASPARAGINE SYNTHETASE (GLUTAMINE-HYDROLYZING)"/>
    <property type="match status" value="1"/>
</dbReference>
<dbReference type="OrthoDB" id="409189at2759"/>
<dbReference type="SUPFAM" id="SSF52402">
    <property type="entry name" value="Adenine nucleotide alpha hydrolases-like"/>
    <property type="match status" value="1"/>
</dbReference>
<evidence type="ECO:0000256" key="4">
    <source>
        <dbReference type="ARBA" id="ARBA00022962"/>
    </source>
</evidence>
<dbReference type="Pfam" id="PF13537">
    <property type="entry name" value="GATase_7"/>
    <property type="match status" value="1"/>
</dbReference>
<dbReference type="GO" id="GO:0005829">
    <property type="term" value="C:cytosol"/>
    <property type="evidence" value="ECO:0007669"/>
    <property type="project" value="TreeGrafter"/>
</dbReference>
<evidence type="ECO:0000313" key="11">
    <source>
        <dbReference type="Proteomes" id="UP001152607"/>
    </source>
</evidence>
<feature type="site" description="Important for beta-aspartyl-AMP intermediate formation" evidence="8">
    <location>
        <position position="386"/>
    </location>
</feature>
<dbReference type="Gene3D" id="3.40.50.620">
    <property type="entry name" value="HUPs"/>
    <property type="match status" value="2"/>
</dbReference>
<evidence type="ECO:0000256" key="5">
    <source>
        <dbReference type="PIRNR" id="PIRNR001589"/>
    </source>
</evidence>
<evidence type="ECO:0000313" key="10">
    <source>
        <dbReference type="EMBL" id="CAI6289712.1"/>
    </source>
</evidence>
<evidence type="ECO:0000256" key="2">
    <source>
        <dbReference type="ARBA" id="ARBA00022741"/>
    </source>
</evidence>
<keyword evidence="4 6" id="KW-0315">Glutamine amidotransferase</keyword>
<dbReference type="InterPro" id="IPR014729">
    <property type="entry name" value="Rossmann-like_a/b/a_fold"/>
</dbReference>
<feature type="domain" description="Glutamine amidotransferase type-2" evidence="9">
    <location>
        <begin position="2"/>
        <end position="219"/>
    </location>
</feature>
<dbReference type="GO" id="GO:0005524">
    <property type="term" value="F:ATP binding"/>
    <property type="evidence" value="ECO:0007669"/>
    <property type="project" value="UniProtKB-KW"/>
</dbReference>
<keyword evidence="11" id="KW-1185">Reference proteome</keyword>
<feature type="binding site" evidence="7">
    <location>
        <position position="310"/>
    </location>
    <ligand>
        <name>ATP</name>
        <dbReference type="ChEBI" id="CHEBI:30616"/>
    </ligand>
</feature>
<keyword evidence="6" id="KW-0061">Asparagine biosynthesis</keyword>
<name>A0A9W4U749_9PLEO</name>
<accession>A0A9W4U749</accession>
<keyword evidence="3 5" id="KW-0067">ATP-binding</keyword>
<evidence type="ECO:0000256" key="3">
    <source>
        <dbReference type="ARBA" id="ARBA00022840"/>
    </source>
</evidence>
<dbReference type="FunFam" id="3.60.20.10:FF:000155">
    <property type="entry name" value="Asparagine synthetase (Eurofung)"/>
    <property type="match status" value="1"/>
</dbReference>
<dbReference type="PANTHER" id="PTHR43284:SF1">
    <property type="entry name" value="ASPARAGINE SYNTHETASE"/>
    <property type="match status" value="1"/>
</dbReference>
<dbReference type="Gene3D" id="3.60.20.10">
    <property type="entry name" value="Glutamine Phosphoribosylpyrophosphate, subunit 1, domain 1"/>
    <property type="match status" value="1"/>
</dbReference>
<gene>
    <name evidence="10" type="ORF">PDIGIT_LOCUS2408</name>
</gene>
<dbReference type="InterPro" id="IPR001962">
    <property type="entry name" value="Asn_synthase"/>
</dbReference>
<evidence type="ECO:0000256" key="7">
    <source>
        <dbReference type="PIRSR" id="PIRSR001589-2"/>
    </source>
</evidence>
<evidence type="ECO:0000256" key="8">
    <source>
        <dbReference type="PIRSR" id="PIRSR001589-3"/>
    </source>
</evidence>
<keyword evidence="6" id="KW-0028">Amino-acid biosynthesis</keyword>
<feature type="binding site" evidence="7">
    <location>
        <position position="110"/>
    </location>
    <ligand>
        <name>L-glutamine</name>
        <dbReference type="ChEBI" id="CHEBI:58359"/>
    </ligand>
</feature>
<dbReference type="EMBL" id="CAOQHR010000002">
    <property type="protein sequence ID" value="CAI6289712.1"/>
    <property type="molecule type" value="Genomic_DNA"/>
</dbReference>
<dbReference type="InterPro" id="IPR029055">
    <property type="entry name" value="Ntn_hydrolases_N"/>
</dbReference>
<dbReference type="InterPro" id="IPR006426">
    <property type="entry name" value="Asn_synth_AEB"/>
</dbReference>
<dbReference type="GO" id="GO:0006529">
    <property type="term" value="P:asparagine biosynthetic process"/>
    <property type="evidence" value="ECO:0007669"/>
    <property type="project" value="UniProtKB-KW"/>
</dbReference>
<organism evidence="10 11">
    <name type="scientific">Periconia digitata</name>
    <dbReference type="NCBI Taxonomy" id="1303443"/>
    <lineage>
        <taxon>Eukaryota</taxon>
        <taxon>Fungi</taxon>
        <taxon>Dikarya</taxon>
        <taxon>Ascomycota</taxon>
        <taxon>Pezizomycotina</taxon>
        <taxon>Dothideomycetes</taxon>
        <taxon>Pleosporomycetidae</taxon>
        <taxon>Pleosporales</taxon>
        <taxon>Massarineae</taxon>
        <taxon>Periconiaceae</taxon>
        <taxon>Periconia</taxon>
    </lineage>
</organism>
<dbReference type="NCBIfam" id="TIGR01536">
    <property type="entry name" value="asn_synth_AEB"/>
    <property type="match status" value="1"/>
</dbReference>
<dbReference type="AlphaFoldDB" id="A0A9W4U749"/>
<comment type="similarity">
    <text evidence="1">Belongs to the asparagine synthetase family.</text>
</comment>
<evidence type="ECO:0000256" key="6">
    <source>
        <dbReference type="PIRSR" id="PIRSR001589-1"/>
    </source>
</evidence>